<evidence type="ECO:0000313" key="7">
    <source>
        <dbReference type="EMBL" id="CAG11613.1"/>
    </source>
</evidence>
<comment type="subcellular location">
    <subcellularLocation>
        <location evidence="1">Secreted</location>
    </subcellularLocation>
</comment>
<evidence type="ECO:0000256" key="1">
    <source>
        <dbReference type="ARBA" id="ARBA00004613"/>
    </source>
</evidence>
<evidence type="ECO:0000256" key="5">
    <source>
        <dbReference type="SAM" id="MobiDB-lite"/>
    </source>
</evidence>
<dbReference type="SUPFAM" id="SSF90188">
    <property type="entry name" value="Somatomedin B domain"/>
    <property type="match status" value="2"/>
</dbReference>
<dbReference type="GO" id="GO:0006955">
    <property type="term" value="P:immune response"/>
    <property type="evidence" value="ECO:0007669"/>
    <property type="project" value="InterPro"/>
</dbReference>
<dbReference type="KEGG" id="tng:GSTEN00033626G001"/>
<dbReference type="InterPro" id="IPR051298">
    <property type="entry name" value="Heme_transport/Cell_adhesion"/>
</dbReference>
<sequence>MTEFQKCLLSSSASCKGRCGTDYYRGYMCQCDYTCLSYDECCEDYESQCTTKNSCKGRCGEGFRRGRRCSCDPDCQKFKQCCSDFQTYCDAADDQLMPLVSPAVDPDDLSDDMDSVRFAANGAGDPESTPNPGSISGDGLSADLVDRSTDSTQDSNSAEFSRETSTVVPPAHSQDEDGYLATLSPTGGRAAADPTVGVTELETAEADAHGTTPASSDGPPRTQTAPSSAVASASTVGSTAALEDSEWTGSSASSTLQPSAAASKDVATGPLLQELLTTLLPAALGVTGDDTTAGATTNDPSAVTQKPGKTTSKAQDNPSPTASVTQGAHAEQMSSYQAGRKAFRLLCFSFAAKHGGLTHPSNCSRSVMKCWSFSPRAFAAGK</sequence>
<dbReference type="InterPro" id="IPR001212">
    <property type="entry name" value="Somatomedin_B_dom"/>
</dbReference>
<feature type="compositionally biased region" description="Polar residues" evidence="5">
    <location>
        <begin position="298"/>
        <end position="333"/>
    </location>
</feature>
<gene>
    <name evidence="7" type="ORF">GSTENG00033626001</name>
</gene>
<feature type="domain" description="SMB" evidence="6">
    <location>
        <begin position="51"/>
        <end position="93"/>
    </location>
</feature>
<evidence type="ECO:0000256" key="4">
    <source>
        <dbReference type="ARBA" id="ARBA00023157"/>
    </source>
</evidence>
<feature type="compositionally biased region" description="Polar residues" evidence="5">
    <location>
        <begin position="150"/>
        <end position="167"/>
    </location>
</feature>
<comment type="caution">
    <text evidence="7">The sequence shown here is derived from an EMBL/GenBank/DDBJ whole genome shotgun (WGS) entry which is preliminary data.</text>
</comment>
<evidence type="ECO:0000256" key="2">
    <source>
        <dbReference type="ARBA" id="ARBA00022525"/>
    </source>
</evidence>
<keyword evidence="2" id="KW-0964">Secreted</keyword>
<evidence type="ECO:0000256" key="3">
    <source>
        <dbReference type="ARBA" id="ARBA00022737"/>
    </source>
</evidence>
<name>Q4RJ19_TETNG</name>
<dbReference type="GO" id="GO:0005615">
    <property type="term" value="C:extracellular space"/>
    <property type="evidence" value="ECO:0007669"/>
    <property type="project" value="TreeGrafter"/>
</dbReference>
<dbReference type="PANTHER" id="PTHR22917:SF1">
    <property type="entry name" value="PROTEOGLYCAN 4"/>
    <property type="match status" value="1"/>
</dbReference>
<reference evidence="7" key="2">
    <citation type="submission" date="2004-02" db="EMBL/GenBank/DDBJ databases">
        <authorList>
            <consortium name="Genoscope"/>
            <consortium name="Whitehead Institute Centre for Genome Research"/>
        </authorList>
    </citation>
    <scope>NUCLEOTIDE SEQUENCE</scope>
</reference>
<dbReference type="GO" id="GO:0005044">
    <property type="term" value="F:scavenger receptor activity"/>
    <property type="evidence" value="ECO:0007669"/>
    <property type="project" value="InterPro"/>
</dbReference>
<dbReference type="OrthoDB" id="413699at2759"/>
<dbReference type="PROSITE" id="PS00524">
    <property type="entry name" value="SMB_1"/>
    <property type="match status" value="2"/>
</dbReference>
<keyword evidence="3" id="KW-0677">Repeat</keyword>
<protein>
    <submittedName>
        <fullName evidence="7">(spotted green pufferfish) hypothetical protein</fullName>
    </submittedName>
</protein>
<dbReference type="Gene3D" id="4.10.410.20">
    <property type="match status" value="2"/>
</dbReference>
<dbReference type="PROSITE" id="PS50958">
    <property type="entry name" value="SMB_2"/>
    <property type="match status" value="2"/>
</dbReference>
<feature type="compositionally biased region" description="Low complexity" evidence="5">
    <location>
        <begin position="227"/>
        <end position="241"/>
    </location>
</feature>
<dbReference type="InterPro" id="IPR036024">
    <property type="entry name" value="Somatomedin_B-like_dom_sf"/>
</dbReference>
<dbReference type="PANTHER" id="PTHR22917">
    <property type="entry name" value="HEMOPEXIN DOMAIN-CONTAINING PROTEIN"/>
    <property type="match status" value="1"/>
</dbReference>
<dbReference type="PRINTS" id="PR00022">
    <property type="entry name" value="SOMATOMEDINB"/>
</dbReference>
<dbReference type="AlphaFoldDB" id="Q4RJ19"/>
<dbReference type="GO" id="GO:0030247">
    <property type="term" value="F:polysaccharide binding"/>
    <property type="evidence" value="ECO:0007669"/>
    <property type="project" value="InterPro"/>
</dbReference>
<feature type="region of interest" description="Disordered" evidence="5">
    <location>
        <begin position="100"/>
        <end position="256"/>
    </location>
</feature>
<feature type="compositionally biased region" description="Polar residues" evidence="5">
    <location>
        <begin position="247"/>
        <end position="256"/>
    </location>
</feature>
<dbReference type="SMART" id="SM00201">
    <property type="entry name" value="SO"/>
    <property type="match status" value="2"/>
</dbReference>
<reference evidence="7" key="1">
    <citation type="journal article" date="2004" name="Nature">
        <title>Genome duplication in the teleost fish Tetraodon nigroviridis reveals the early vertebrate proto-karyotype.</title>
        <authorList>
            <person name="Jaillon O."/>
            <person name="Aury J.-M."/>
            <person name="Brunet F."/>
            <person name="Petit J.-L."/>
            <person name="Stange-Thomann N."/>
            <person name="Mauceli E."/>
            <person name="Bouneau L."/>
            <person name="Fischer C."/>
            <person name="Ozouf-Costaz C."/>
            <person name="Bernot A."/>
            <person name="Nicaud S."/>
            <person name="Jaffe D."/>
            <person name="Fisher S."/>
            <person name="Lutfalla G."/>
            <person name="Dossat C."/>
            <person name="Segurens B."/>
            <person name="Dasilva C."/>
            <person name="Salanoubat M."/>
            <person name="Levy M."/>
            <person name="Boudet N."/>
            <person name="Castellano S."/>
            <person name="Anthouard V."/>
            <person name="Jubin C."/>
            <person name="Castelli V."/>
            <person name="Katinka M."/>
            <person name="Vacherie B."/>
            <person name="Biemont C."/>
            <person name="Skalli Z."/>
            <person name="Cattolico L."/>
            <person name="Poulain J."/>
            <person name="De Berardinis V."/>
            <person name="Cruaud C."/>
            <person name="Duprat S."/>
            <person name="Brottier P."/>
            <person name="Coutanceau J.-P."/>
            <person name="Gouzy J."/>
            <person name="Parra G."/>
            <person name="Lardier G."/>
            <person name="Chapple C."/>
            <person name="McKernan K.J."/>
            <person name="McEwan P."/>
            <person name="Bosak S."/>
            <person name="Kellis M."/>
            <person name="Volff J.-N."/>
            <person name="Guigo R."/>
            <person name="Zody M.C."/>
            <person name="Mesirov J."/>
            <person name="Lindblad-Toh K."/>
            <person name="Birren B."/>
            <person name="Nusbaum C."/>
            <person name="Kahn D."/>
            <person name="Robinson-Rechavi M."/>
            <person name="Laudet V."/>
            <person name="Schachter V."/>
            <person name="Quetier F."/>
            <person name="Saurin W."/>
            <person name="Scarpelli C."/>
            <person name="Wincker P."/>
            <person name="Lander E.S."/>
            <person name="Weissenbach J."/>
            <person name="Roest Crollius H."/>
        </authorList>
    </citation>
    <scope>NUCLEOTIDE SEQUENCE [LARGE SCALE GENOMIC DNA]</scope>
</reference>
<evidence type="ECO:0000259" key="6">
    <source>
        <dbReference type="PROSITE" id="PS50958"/>
    </source>
</evidence>
<accession>Q4RJ19</accession>
<proteinExistence type="predicted"/>
<feature type="region of interest" description="Disordered" evidence="5">
    <location>
        <begin position="291"/>
        <end position="333"/>
    </location>
</feature>
<keyword evidence="4" id="KW-1015">Disulfide bond</keyword>
<feature type="domain" description="SMB" evidence="6">
    <location>
        <begin position="11"/>
        <end position="50"/>
    </location>
</feature>
<dbReference type="InterPro" id="IPR020436">
    <property type="entry name" value="SMB_chordata"/>
</dbReference>
<dbReference type="Pfam" id="PF01033">
    <property type="entry name" value="Somatomedin_B"/>
    <property type="match status" value="2"/>
</dbReference>
<dbReference type="EMBL" id="CAAE01015039">
    <property type="protein sequence ID" value="CAG11613.1"/>
    <property type="molecule type" value="Genomic_DNA"/>
</dbReference>
<organism evidence="7">
    <name type="scientific">Tetraodon nigroviridis</name>
    <name type="common">Spotted green pufferfish</name>
    <name type="synonym">Chelonodon nigroviridis</name>
    <dbReference type="NCBI Taxonomy" id="99883"/>
    <lineage>
        <taxon>Eukaryota</taxon>
        <taxon>Metazoa</taxon>
        <taxon>Chordata</taxon>
        <taxon>Craniata</taxon>
        <taxon>Vertebrata</taxon>
        <taxon>Euteleostomi</taxon>
        <taxon>Actinopterygii</taxon>
        <taxon>Neopterygii</taxon>
        <taxon>Teleostei</taxon>
        <taxon>Neoteleostei</taxon>
        <taxon>Acanthomorphata</taxon>
        <taxon>Eupercaria</taxon>
        <taxon>Tetraodontiformes</taxon>
        <taxon>Tetradontoidea</taxon>
        <taxon>Tetraodontidae</taxon>
        <taxon>Tetraodon</taxon>
    </lineage>
</organism>